<dbReference type="EMBL" id="CP090958">
    <property type="protein sequence ID" value="WGW11551.1"/>
    <property type="molecule type" value="Genomic_DNA"/>
</dbReference>
<dbReference type="SUPFAM" id="SSF51905">
    <property type="entry name" value="FAD/NAD(P)-binding domain"/>
    <property type="match status" value="2"/>
</dbReference>
<organism evidence="3 4">
    <name type="scientific">Saxibacter everestensis</name>
    <dbReference type="NCBI Taxonomy" id="2909229"/>
    <lineage>
        <taxon>Bacteria</taxon>
        <taxon>Bacillati</taxon>
        <taxon>Actinomycetota</taxon>
        <taxon>Actinomycetes</taxon>
        <taxon>Micrococcales</taxon>
        <taxon>Brevibacteriaceae</taxon>
        <taxon>Saxibacter</taxon>
    </lineage>
</organism>
<dbReference type="GO" id="GO:0016491">
    <property type="term" value="F:oxidoreductase activity"/>
    <property type="evidence" value="ECO:0007669"/>
    <property type="project" value="UniProtKB-KW"/>
</dbReference>
<dbReference type="Pfam" id="PF13738">
    <property type="entry name" value="Pyr_redox_3"/>
    <property type="match status" value="1"/>
</dbReference>
<evidence type="ECO:0000256" key="1">
    <source>
        <dbReference type="ARBA" id="ARBA00023002"/>
    </source>
</evidence>
<dbReference type="PANTHER" id="PTHR43539:SF78">
    <property type="entry name" value="FLAVIN-CONTAINING MONOOXYGENASE"/>
    <property type="match status" value="1"/>
</dbReference>
<dbReference type="Proteomes" id="UP001209083">
    <property type="component" value="Chromosome"/>
</dbReference>
<keyword evidence="1 3" id="KW-0560">Oxidoreductase</keyword>
<dbReference type="RefSeq" id="WP_349638341.1">
    <property type="nucleotide sequence ID" value="NZ_CP090958.1"/>
</dbReference>
<keyword evidence="4" id="KW-1185">Reference proteome</keyword>
<evidence type="ECO:0000313" key="4">
    <source>
        <dbReference type="Proteomes" id="UP001209083"/>
    </source>
</evidence>
<dbReference type="PRINTS" id="PR00411">
    <property type="entry name" value="PNDRDTASEI"/>
</dbReference>
<evidence type="ECO:0000313" key="3">
    <source>
        <dbReference type="EMBL" id="WGW11551.1"/>
    </source>
</evidence>
<gene>
    <name evidence="3" type="ORF">LWF01_15880</name>
</gene>
<dbReference type="InterPro" id="IPR036188">
    <property type="entry name" value="FAD/NAD-bd_sf"/>
</dbReference>
<reference evidence="3 4" key="1">
    <citation type="submission" date="2023-05" db="EMBL/GenBank/DDBJ databases">
        <title>Lithophilousrod everest ZFBP1038 complete genpme.</title>
        <authorList>
            <person name="Tian M."/>
        </authorList>
    </citation>
    <scope>NUCLEOTIDE SEQUENCE [LARGE SCALE GENOMIC DNA]</scope>
    <source>
        <strain evidence="3 4">ZFBP1038</strain>
    </source>
</reference>
<feature type="compositionally biased region" description="Polar residues" evidence="2">
    <location>
        <begin position="418"/>
        <end position="434"/>
    </location>
</feature>
<dbReference type="PANTHER" id="PTHR43539">
    <property type="entry name" value="FLAVIN-BINDING MONOOXYGENASE-LIKE PROTEIN (AFU_ORTHOLOGUE AFUA_4G09220)"/>
    <property type="match status" value="1"/>
</dbReference>
<dbReference type="Gene3D" id="3.50.50.60">
    <property type="entry name" value="FAD/NAD(P)-binding domain"/>
    <property type="match status" value="2"/>
</dbReference>
<name>A0ABY8QT04_9MICO</name>
<proteinExistence type="predicted"/>
<protein>
    <submittedName>
        <fullName evidence="3">NAD(P)/FAD-dependent oxidoreductase</fullName>
        <ecNumber evidence="3">1.14.13.-</ecNumber>
    </submittedName>
</protein>
<sequence>MSNQEIEVLIVGAGQAGVAMSEHLSNRGVPHLVLERDRIAERWRSGRWDSLVANGPVWHDRFPNLEFSDVAPDAFASKEQVADYFVKYAEKINAPIRCGVEVTSVRKNVGRPGFHLETSEGTIDARYVVAATGPFQRPVIPALVPHEADIQQIHSSSYRNPQQLPEGAVLVVGAGSSGVQIADELQNSGRQVYLAVGPHDRPPRSYRGRDFVWWLGVLNKWDASAPPQGAEHVTISVSGANGGHTVDFRSLAASGIQLVGRAQSYQSPTMRFAPDLGDNIARGDANYLSLLDEADAYIERNGLDLPEEPEARNLGPDAECVTNPLLELDLADAGVTSIVWATGFAVDYSWLNVDATDENGRPKHQRGVSSEPGVYFLGLPWQSRRGSSFIWGVWHDANYLADHIMIQRGYLDYGPSDATRSTQARQPSGTTPSETFKEQRIR</sequence>
<accession>A0ABY8QT04</accession>
<dbReference type="PRINTS" id="PR00368">
    <property type="entry name" value="FADPNR"/>
</dbReference>
<dbReference type="EC" id="1.14.13.-" evidence="3"/>
<evidence type="ECO:0000256" key="2">
    <source>
        <dbReference type="SAM" id="MobiDB-lite"/>
    </source>
</evidence>
<dbReference type="InterPro" id="IPR050982">
    <property type="entry name" value="Auxin_biosynth/cation_transpt"/>
</dbReference>
<feature type="region of interest" description="Disordered" evidence="2">
    <location>
        <begin position="417"/>
        <end position="442"/>
    </location>
</feature>